<keyword evidence="3" id="KW-1185">Reference proteome</keyword>
<proteinExistence type="predicted"/>
<comment type="caution">
    <text evidence="2">The sequence shown here is derived from an EMBL/GenBank/DDBJ whole genome shotgun (WGS) entry which is preliminary data.</text>
</comment>
<dbReference type="Pfam" id="PF20097">
    <property type="entry name" value="DUF6487"/>
    <property type="match status" value="1"/>
</dbReference>
<organism evidence="2 3">
    <name type="scientific">Sharpea porci</name>
    <dbReference type="NCBI Taxonomy" id="2652286"/>
    <lineage>
        <taxon>Bacteria</taxon>
        <taxon>Bacillati</taxon>
        <taxon>Bacillota</taxon>
        <taxon>Erysipelotrichia</taxon>
        <taxon>Erysipelotrichales</taxon>
        <taxon>Coprobacillaceae</taxon>
        <taxon>Sharpea</taxon>
    </lineage>
</organism>
<evidence type="ECO:0000259" key="1">
    <source>
        <dbReference type="Pfam" id="PF20097"/>
    </source>
</evidence>
<gene>
    <name evidence="2" type="ORF">FYJ79_06745</name>
</gene>
<dbReference type="InterPro" id="IPR045504">
    <property type="entry name" value="DUF6487"/>
</dbReference>
<dbReference type="AlphaFoldDB" id="A0A844FTC2"/>
<dbReference type="Proteomes" id="UP000442619">
    <property type="component" value="Unassembled WGS sequence"/>
</dbReference>
<accession>A0A844FTC2</accession>
<dbReference type="RefSeq" id="WP_154515844.1">
    <property type="nucleotide sequence ID" value="NZ_VUNM01000013.1"/>
</dbReference>
<reference evidence="2 3" key="1">
    <citation type="submission" date="2019-08" db="EMBL/GenBank/DDBJ databases">
        <title>In-depth cultivation of the pig gut microbiome towards novel bacterial diversity and tailored functional studies.</title>
        <authorList>
            <person name="Wylensek D."/>
            <person name="Hitch T.C.A."/>
            <person name="Clavel T."/>
        </authorList>
    </citation>
    <scope>NUCLEOTIDE SEQUENCE [LARGE SCALE GENOMIC DNA]</scope>
    <source>
        <strain evidence="2 3">CA-Schmier-601-WT-3</strain>
    </source>
</reference>
<sequence length="90" mass="10495">MECPYCHQEMEDGYLKAPGKAIIWTTKKHLNPLITTQEEIWLDSISQIQVIVPHAYRCSTCKIIIKKYQEPVDKIGEMQKRLDAFSKTNK</sequence>
<name>A0A844FTC2_9FIRM</name>
<feature type="domain" description="DUF6487" evidence="1">
    <location>
        <begin position="3"/>
        <end position="70"/>
    </location>
</feature>
<protein>
    <recommendedName>
        <fullName evidence="1">DUF6487 domain-containing protein</fullName>
    </recommendedName>
</protein>
<evidence type="ECO:0000313" key="3">
    <source>
        <dbReference type="Proteomes" id="UP000442619"/>
    </source>
</evidence>
<evidence type="ECO:0000313" key="2">
    <source>
        <dbReference type="EMBL" id="MST89271.1"/>
    </source>
</evidence>
<dbReference type="EMBL" id="VUNM01000013">
    <property type="protein sequence ID" value="MST89271.1"/>
    <property type="molecule type" value="Genomic_DNA"/>
</dbReference>